<dbReference type="PANTHER" id="PTHR44688">
    <property type="entry name" value="DNA-BINDING TRANSCRIPTIONAL ACTIVATOR DEVR_DOSR"/>
    <property type="match status" value="1"/>
</dbReference>
<comment type="caution">
    <text evidence="6">The sequence shown here is derived from an EMBL/GenBank/DDBJ whole genome shotgun (WGS) entry which is preliminary data.</text>
</comment>
<gene>
    <name evidence="6" type="ORF">BS639_02450</name>
</gene>
<sequence>MKTDNTDTSSLNDIKNRLRELSIQVDKLSKLYEAVNSPGLVTATPFPKAMKITPKEREVIYLSSIGKTYKEIADTLGVRTTTIKFHMRNIVIKLGVCNSRQAIRHAVEMKLVEH</sequence>
<protein>
    <recommendedName>
        <fullName evidence="5">HTH luxR-type domain-containing protein</fullName>
    </recommendedName>
</protein>
<accession>A0ABX3U5Z9</accession>
<dbReference type="CDD" id="cd06170">
    <property type="entry name" value="LuxR_C_like"/>
    <property type="match status" value="1"/>
</dbReference>
<dbReference type="Gene3D" id="1.10.10.10">
    <property type="entry name" value="Winged helix-like DNA-binding domain superfamily/Winged helix DNA-binding domain"/>
    <property type="match status" value="1"/>
</dbReference>
<evidence type="ECO:0000256" key="2">
    <source>
        <dbReference type="ARBA" id="ARBA00023125"/>
    </source>
</evidence>
<evidence type="ECO:0000259" key="5">
    <source>
        <dbReference type="PROSITE" id="PS50043"/>
    </source>
</evidence>
<keyword evidence="7" id="KW-1185">Reference proteome</keyword>
<dbReference type="Pfam" id="PF00196">
    <property type="entry name" value="GerE"/>
    <property type="match status" value="1"/>
</dbReference>
<feature type="domain" description="HTH luxR-type" evidence="5">
    <location>
        <begin position="45"/>
        <end position="110"/>
    </location>
</feature>
<dbReference type="InterPro" id="IPR000792">
    <property type="entry name" value="Tscrpt_reg_LuxR_C"/>
</dbReference>
<keyword evidence="3" id="KW-0010">Activator</keyword>
<dbReference type="EMBL" id="MRWD01000003">
    <property type="protein sequence ID" value="ORJ22952.1"/>
    <property type="molecule type" value="Genomic_DNA"/>
</dbReference>
<dbReference type="SUPFAM" id="SSF46894">
    <property type="entry name" value="C-terminal effector domain of the bipartite response regulators"/>
    <property type="match status" value="1"/>
</dbReference>
<keyword evidence="4" id="KW-0804">Transcription</keyword>
<evidence type="ECO:0000313" key="6">
    <source>
        <dbReference type="EMBL" id="ORJ22952.1"/>
    </source>
</evidence>
<evidence type="ECO:0000256" key="4">
    <source>
        <dbReference type="ARBA" id="ARBA00023163"/>
    </source>
</evidence>
<keyword evidence="2" id="KW-0238">DNA-binding</keyword>
<dbReference type="PRINTS" id="PR00038">
    <property type="entry name" value="HTHLUXR"/>
</dbReference>
<evidence type="ECO:0000313" key="7">
    <source>
        <dbReference type="Proteomes" id="UP000192722"/>
    </source>
</evidence>
<dbReference type="SMART" id="SM00421">
    <property type="entry name" value="HTH_LUXR"/>
    <property type="match status" value="1"/>
</dbReference>
<dbReference type="Proteomes" id="UP000192722">
    <property type="component" value="Unassembled WGS sequence"/>
</dbReference>
<keyword evidence="1" id="KW-0805">Transcription regulation</keyword>
<dbReference type="PANTHER" id="PTHR44688:SF16">
    <property type="entry name" value="DNA-BINDING TRANSCRIPTIONAL ACTIVATOR DEVR_DOSR"/>
    <property type="match status" value="1"/>
</dbReference>
<dbReference type="InterPro" id="IPR036388">
    <property type="entry name" value="WH-like_DNA-bd_sf"/>
</dbReference>
<dbReference type="PROSITE" id="PS00622">
    <property type="entry name" value="HTH_LUXR_1"/>
    <property type="match status" value="1"/>
</dbReference>
<proteinExistence type="predicted"/>
<name>A0ABX3U5Z9_9GAMM</name>
<evidence type="ECO:0000256" key="1">
    <source>
        <dbReference type="ARBA" id="ARBA00023015"/>
    </source>
</evidence>
<dbReference type="RefSeq" id="WP_084982175.1">
    <property type="nucleotide sequence ID" value="NZ_CBCSCF010000001.1"/>
</dbReference>
<evidence type="ECO:0000256" key="3">
    <source>
        <dbReference type="ARBA" id="ARBA00023159"/>
    </source>
</evidence>
<organism evidence="6 7">
    <name type="scientific">Rouxiella silvae</name>
    <dbReference type="NCBI Taxonomy" id="1646373"/>
    <lineage>
        <taxon>Bacteria</taxon>
        <taxon>Pseudomonadati</taxon>
        <taxon>Pseudomonadota</taxon>
        <taxon>Gammaproteobacteria</taxon>
        <taxon>Enterobacterales</taxon>
        <taxon>Yersiniaceae</taxon>
        <taxon>Rouxiella</taxon>
    </lineage>
</organism>
<reference evidence="6 7" key="1">
    <citation type="journal article" date="2017" name="Int. J. Syst. Evol. Microbiol.">
        <title>Rouxiella badensis sp. nov. and Rouxiella silvae sp. nov. isolated from peat bog soil in Germany and emendation of the genus description.</title>
        <authorList>
            <person name="Le Fleche-Mateos A."/>
            <person name="Kugler J.H."/>
            <person name="Hansen S.H."/>
            <person name="Syldatk C."/>
            <person name="Hausmann R."/>
            <person name="Lomprez F."/>
            <person name="Vandenbogaert M."/>
            <person name="Manuguerra J.C."/>
            <person name="Grimont P.A."/>
        </authorList>
    </citation>
    <scope>NUCLEOTIDE SEQUENCE [LARGE SCALE GENOMIC DNA]</scope>
    <source>
        <strain evidence="6 7">213</strain>
    </source>
</reference>
<dbReference type="InterPro" id="IPR016032">
    <property type="entry name" value="Sig_transdc_resp-reg_C-effctor"/>
</dbReference>
<dbReference type="PROSITE" id="PS50043">
    <property type="entry name" value="HTH_LUXR_2"/>
    <property type="match status" value="1"/>
</dbReference>